<protein>
    <recommendedName>
        <fullName evidence="3">TonB-dependent receptor</fullName>
    </recommendedName>
</protein>
<evidence type="ECO:0000313" key="1">
    <source>
        <dbReference type="EMBL" id="UUP18962.1"/>
    </source>
</evidence>
<dbReference type="EMBL" id="CP030941">
    <property type="protein sequence ID" value="UUP18962.1"/>
    <property type="molecule type" value="Genomic_DNA"/>
</dbReference>
<sequence>MSPSTNASRADIMNKQLRYQNMRHARDGLLFATSALVSVFLATSPVRAADPAWLSVDGANASELADGMTPPPARAAGVAGWLVDSPDASQLTEGMETQCVGPACHSFIRGKMIDNAGTRSQRVGSNVEQDTIYDQPGIPFMISVDGQIVDESGNITDSGVFGSDPGARNVDRQRKADVDLSAVDIQVKFDGLDQTPLLNVSTVPVRRTYAAGEPVSFLATTNYPAFIERAEIRIFREGDNPSRRPVDIVPAMLNGETGWIMPAGYGSDYSYTLRVYDSKGRFDETIPLSLARTGQEIAAESRGAVAPGMAEDRTAIRNIPVHGGAVTVYGRNVPEGYSIAAFNEFMPIDPNGAFVAQRILPPGDHVVDVAIDGPMKAGALYFSRDINIPANEWFYVGLADYTVGKRTGDEGIEGVRPGEYDEVYQKGRLAFYLRGKIKGRFLLTAAADTGEDDIKNLFRNLDEKDAKKLLRKIDPDKYYPVYGDDSTSVEDAPTKGKFYVRLERGDSHVMWGNYKTHVTGTRFLASSRGLYGANAVLRSQNTTSFGERKGEVTAYAALPDTLPQRDEFLATGGSAYFLKRQDITIGSETVTIETRDHVTGRLVERRALVHGEDYTIDYLQGVIILKRPLSSTSAGMGPVRDGALGENKVYLVTQYEYVPDAGDMDGYIYGGRAQRWIGDRVRVGVTGMSEETGDADQQALGADIVVRRSETTYFEAEVARSSGSGFGTSRSVDGGLTITDDPKAGMADRSAMAWMVGAQMDLADFQRVGIPGVIGGYFERKEAGFTSITEQVRTDQRSWGLHMDVPMTGAVDLEVSYDDFKDGDGKKKRDGEVALSWQYDAYWKVAFGVSYSDLYSPGAVSSGKKGYNGRRMDAGVRVDYRQDEDYLYYGFAQTTFDRKGDIEKNDRVGVGAEVLLTEKVGAKGEVSYGTRGLGGLAAITYDPTVEDHYYIGYRLDPDRAFDISRSDALYGVDRGAIVGGLRRRLNEVTSAYSETNYDLFGRKRSLAQTYGVVYTPDPLWTVDAGFEAGQVKDDSIDSLTGLERTDFDRYSGSLAVAYKDDDLGLSARIRGEARFERSEDDSRNRNTYVLATGGTWSHDESGRVLANVDAVLSESDEGIVNDGDYVEASMGYAYRPAYHDRLNALLRYTFLYDLPGNDQISSMTGSSGGPLQRSHIVSADLTYDLLPWLSVGGKYGARFGEVRYRMSGSGGGFGEWEDSAAHLGIVRADLHIVKNWDALVEGRAFYTPTIKSADYGFLAALYRHVGNNFKVGAGYNFGRFSDDLRDLTLDDKGPFLNVVGKF</sequence>
<reference evidence="1 2" key="1">
    <citation type="submission" date="2018-07" db="EMBL/GenBank/DDBJ databases">
        <title>Genome sequence of Nitratireductor thuwali#1536.</title>
        <authorList>
            <person name="Michoud G."/>
            <person name="Merlino G."/>
            <person name="Sefrji F.O."/>
            <person name="Daffonchio D."/>
        </authorList>
    </citation>
    <scope>NUCLEOTIDE SEQUENCE [LARGE SCALE GENOMIC DNA]</scope>
    <source>
        <strain evidence="2">Nit1536</strain>
    </source>
</reference>
<evidence type="ECO:0008006" key="3">
    <source>
        <dbReference type="Google" id="ProtNLM"/>
    </source>
</evidence>
<gene>
    <name evidence="1" type="ORF">NTH_03448</name>
</gene>
<organism evidence="1 2">
    <name type="scientific">Nitratireductor thuwali</name>
    <dbReference type="NCBI Taxonomy" id="2267699"/>
    <lineage>
        <taxon>Bacteria</taxon>
        <taxon>Pseudomonadati</taxon>
        <taxon>Pseudomonadota</taxon>
        <taxon>Alphaproteobacteria</taxon>
        <taxon>Hyphomicrobiales</taxon>
        <taxon>Phyllobacteriaceae</taxon>
        <taxon>Nitratireductor</taxon>
    </lineage>
</organism>
<accession>A0ABY5MNG3</accession>
<proteinExistence type="predicted"/>
<evidence type="ECO:0000313" key="2">
    <source>
        <dbReference type="Proteomes" id="UP001342418"/>
    </source>
</evidence>
<dbReference type="Proteomes" id="UP001342418">
    <property type="component" value="Chromosome"/>
</dbReference>
<name>A0ABY5MNG3_9HYPH</name>
<keyword evidence="2" id="KW-1185">Reference proteome</keyword>